<protein>
    <submittedName>
        <fullName evidence="1">Uncharacterized protein</fullName>
    </submittedName>
</protein>
<dbReference type="EMBL" id="JAGQNX010000116">
    <property type="protein sequence ID" value="MCA9308593.1"/>
    <property type="molecule type" value="Genomic_DNA"/>
</dbReference>
<gene>
    <name evidence="1" type="ORF">KC980_03700</name>
</gene>
<comment type="caution">
    <text evidence="1">The sequence shown here is derived from an EMBL/GenBank/DDBJ whole genome shotgun (WGS) entry which is preliminary data.</text>
</comment>
<sequence>MFEELKKYINVRTFGIIADAWREIQSPSGQDLASVLERLEAVEKELEAVKKKQGGSGGNRGNN</sequence>
<reference evidence="1" key="2">
    <citation type="journal article" date="2021" name="Microbiome">
        <title>Successional dynamics and alternative stable states in a saline activated sludge microbial community over 9 years.</title>
        <authorList>
            <person name="Wang Y."/>
            <person name="Ye J."/>
            <person name="Ju F."/>
            <person name="Liu L."/>
            <person name="Boyd J.A."/>
            <person name="Deng Y."/>
            <person name="Parks D.H."/>
            <person name="Jiang X."/>
            <person name="Yin X."/>
            <person name="Woodcroft B.J."/>
            <person name="Tyson G.W."/>
            <person name="Hugenholtz P."/>
            <person name="Polz M.F."/>
            <person name="Zhang T."/>
        </authorList>
    </citation>
    <scope>NUCLEOTIDE SEQUENCE</scope>
    <source>
        <strain evidence="1">HKST-UBA79</strain>
    </source>
</reference>
<name>A0A955EDL3_UNCKA</name>
<dbReference type="AlphaFoldDB" id="A0A955EDL3"/>
<dbReference type="Proteomes" id="UP000740557">
    <property type="component" value="Unassembled WGS sequence"/>
</dbReference>
<accession>A0A955EDL3</accession>
<reference evidence="1" key="1">
    <citation type="submission" date="2020-04" db="EMBL/GenBank/DDBJ databases">
        <authorList>
            <person name="Zhang T."/>
        </authorList>
    </citation>
    <scope>NUCLEOTIDE SEQUENCE</scope>
    <source>
        <strain evidence="1">HKST-UBA79</strain>
    </source>
</reference>
<organism evidence="1 2">
    <name type="scientific">candidate division WWE3 bacterium</name>
    <dbReference type="NCBI Taxonomy" id="2053526"/>
    <lineage>
        <taxon>Bacteria</taxon>
        <taxon>Katanobacteria</taxon>
    </lineage>
</organism>
<proteinExistence type="predicted"/>
<evidence type="ECO:0000313" key="1">
    <source>
        <dbReference type="EMBL" id="MCA9308593.1"/>
    </source>
</evidence>
<evidence type="ECO:0000313" key="2">
    <source>
        <dbReference type="Proteomes" id="UP000740557"/>
    </source>
</evidence>